<evidence type="ECO:0000256" key="3">
    <source>
        <dbReference type="SAM" id="MobiDB-lite"/>
    </source>
</evidence>
<evidence type="ECO:0000256" key="2">
    <source>
        <dbReference type="PROSITE-ProRule" id="PRU00047"/>
    </source>
</evidence>
<feature type="region of interest" description="Disordered" evidence="3">
    <location>
        <begin position="143"/>
        <end position="196"/>
    </location>
</feature>
<keyword evidence="2" id="KW-0863">Zinc-finger</keyword>
<name>A0A0C9V6W2_SPHS4</name>
<dbReference type="EMBL" id="KN837128">
    <property type="protein sequence ID" value="KIJ42719.1"/>
    <property type="molecule type" value="Genomic_DNA"/>
</dbReference>
<feature type="compositionally biased region" description="Polar residues" evidence="3">
    <location>
        <begin position="147"/>
        <end position="165"/>
    </location>
</feature>
<feature type="region of interest" description="Disordered" evidence="3">
    <location>
        <begin position="263"/>
        <end position="307"/>
    </location>
</feature>
<dbReference type="HOGENOM" id="CLU_012886_5_1_1"/>
<dbReference type="GO" id="GO:0006397">
    <property type="term" value="P:mRNA processing"/>
    <property type="evidence" value="ECO:0007669"/>
    <property type="project" value="UniProtKB-KW"/>
</dbReference>
<evidence type="ECO:0000259" key="4">
    <source>
        <dbReference type="PROSITE" id="PS50158"/>
    </source>
</evidence>
<dbReference type="Pfam" id="PF00098">
    <property type="entry name" value="zf-CCHC"/>
    <property type="match status" value="1"/>
</dbReference>
<feature type="compositionally biased region" description="Acidic residues" evidence="3">
    <location>
        <begin position="263"/>
        <end position="273"/>
    </location>
</feature>
<feature type="compositionally biased region" description="Acidic residues" evidence="3">
    <location>
        <begin position="281"/>
        <end position="292"/>
    </location>
</feature>
<accession>A0A0C9V6W2</accession>
<keyword evidence="1" id="KW-0507">mRNA processing</keyword>
<keyword evidence="2" id="KW-0479">Metal-binding</keyword>
<evidence type="ECO:0000256" key="1">
    <source>
        <dbReference type="ARBA" id="ARBA00022664"/>
    </source>
</evidence>
<dbReference type="InterPro" id="IPR001878">
    <property type="entry name" value="Znf_CCHC"/>
</dbReference>
<evidence type="ECO:0000313" key="6">
    <source>
        <dbReference type="Proteomes" id="UP000054279"/>
    </source>
</evidence>
<protein>
    <recommendedName>
        <fullName evidence="4">CCHC-type domain-containing protein</fullName>
    </recommendedName>
</protein>
<feature type="domain" description="CCHC-type" evidence="4">
    <location>
        <begin position="229"/>
        <end position="243"/>
    </location>
</feature>
<feature type="compositionally biased region" description="Basic and acidic residues" evidence="3">
    <location>
        <begin position="293"/>
        <end position="307"/>
    </location>
</feature>
<reference evidence="5 6" key="1">
    <citation type="submission" date="2014-06" db="EMBL/GenBank/DDBJ databases">
        <title>Evolutionary Origins and Diversification of the Mycorrhizal Mutualists.</title>
        <authorList>
            <consortium name="DOE Joint Genome Institute"/>
            <consortium name="Mycorrhizal Genomics Consortium"/>
            <person name="Kohler A."/>
            <person name="Kuo A."/>
            <person name="Nagy L.G."/>
            <person name="Floudas D."/>
            <person name="Copeland A."/>
            <person name="Barry K.W."/>
            <person name="Cichocki N."/>
            <person name="Veneault-Fourrey C."/>
            <person name="LaButti K."/>
            <person name="Lindquist E.A."/>
            <person name="Lipzen A."/>
            <person name="Lundell T."/>
            <person name="Morin E."/>
            <person name="Murat C."/>
            <person name="Riley R."/>
            <person name="Ohm R."/>
            <person name="Sun H."/>
            <person name="Tunlid A."/>
            <person name="Henrissat B."/>
            <person name="Grigoriev I.V."/>
            <person name="Hibbett D.S."/>
            <person name="Martin F."/>
        </authorList>
    </citation>
    <scope>NUCLEOTIDE SEQUENCE [LARGE SCALE GENOMIC DNA]</scope>
    <source>
        <strain evidence="5 6">SS14</strain>
    </source>
</reference>
<proteinExistence type="predicted"/>
<dbReference type="OrthoDB" id="7486164at2759"/>
<dbReference type="Proteomes" id="UP000054279">
    <property type="component" value="Unassembled WGS sequence"/>
</dbReference>
<evidence type="ECO:0000313" key="5">
    <source>
        <dbReference type="EMBL" id="KIJ42719.1"/>
    </source>
</evidence>
<dbReference type="GO" id="GO:0003676">
    <property type="term" value="F:nucleic acid binding"/>
    <property type="evidence" value="ECO:0007669"/>
    <property type="project" value="InterPro"/>
</dbReference>
<dbReference type="AlphaFoldDB" id="A0A0C9V6W2"/>
<dbReference type="Gene3D" id="4.10.60.10">
    <property type="entry name" value="Zinc finger, CCHC-type"/>
    <property type="match status" value="1"/>
</dbReference>
<dbReference type="SUPFAM" id="SSF57756">
    <property type="entry name" value="Retrovirus zinc finger-like domains"/>
    <property type="match status" value="1"/>
</dbReference>
<dbReference type="SMART" id="SM00343">
    <property type="entry name" value="ZnF_C2HC"/>
    <property type="match status" value="1"/>
</dbReference>
<keyword evidence="2" id="KW-0862">Zinc</keyword>
<dbReference type="GO" id="GO:0008270">
    <property type="term" value="F:zinc ion binding"/>
    <property type="evidence" value="ECO:0007669"/>
    <property type="project" value="UniProtKB-KW"/>
</dbReference>
<dbReference type="PROSITE" id="PS50158">
    <property type="entry name" value="ZF_CCHC"/>
    <property type="match status" value="1"/>
</dbReference>
<feature type="compositionally biased region" description="Polar residues" evidence="3">
    <location>
        <begin position="173"/>
        <end position="185"/>
    </location>
</feature>
<sequence>MYNLLGSRAGKVQLQFLGQCLTDEAQEWFYQQVERFDHEIKHWDLESVIMGLQKWFMLTLLLNKVAVNYDNIVQGTMTVQKLHQELLKLAKQMVELPDAYSYRRRFMDVLKPEIREQVLRKGFTPEFSKIDELIEQATAIAEHSHAQHTTTTQNKSSKNQNAGSSKQHKSGSRPVQNQQTTQSLSAGGGNVRVNPTYSKNAVKLGNTMNKPTQSNPVRTAAKANNTVVCFNCNQPGHIQPNCPFPDKNRRIVGARIEEVILEEEEGQIEEFDEGTPHPEEQQDWENQPEDDDQQYHFDDEEYEMKIH</sequence>
<organism evidence="5 6">
    <name type="scientific">Sphaerobolus stellatus (strain SS14)</name>
    <dbReference type="NCBI Taxonomy" id="990650"/>
    <lineage>
        <taxon>Eukaryota</taxon>
        <taxon>Fungi</taxon>
        <taxon>Dikarya</taxon>
        <taxon>Basidiomycota</taxon>
        <taxon>Agaricomycotina</taxon>
        <taxon>Agaricomycetes</taxon>
        <taxon>Phallomycetidae</taxon>
        <taxon>Geastrales</taxon>
        <taxon>Sphaerobolaceae</taxon>
        <taxon>Sphaerobolus</taxon>
    </lineage>
</organism>
<dbReference type="InterPro" id="IPR036875">
    <property type="entry name" value="Znf_CCHC_sf"/>
</dbReference>
<keyword evidence="6" id="KW-1185">Reference proteome</keyword>
<gene>
    <name evidence="5" type="ORF">M422DRAFT_254172</name>
</gene>